<sequence>MKKALTIAGSDSGGGAGIQADLKTFAALGVHGMSVITSVTAQNTYEVRAVHDIPLDIIKTQFEAVVEDIGVDAAKTGMLSRYEVVELVSSLIKSYSIPVVVDPVMVAKSGAPLLKENAVEALIKYLIPIATVVTPNRFEAEKLTSIAIKSIDDAKRAARKIVEDLGARAAIVKGGHMEGEDSIDILYVDGVYREFRAKRIETRNTHGTGCSFSAAIAAELAKGKNIVEAVKTAKEFITIAIEHGLPIGKGHGPVNPMAWLYIPAERYKVLEDLKKAIDILEANSNIVVPLIPEVGMNIAVSLPKPYARSLNDVAAIPGRIVRAGNKIKVVSSPEFGASKHMARAILKAIEYNENVRAVANIKFSEKIIEIARELGFTVAFYDRSKEPPEIKSIEGGSIPWGIEQAIKMLNNKVPDIVYHRGDWGKEPMINIFGRTATEVVEKMLILAEKLFGLEKQS</sequence>
<organism evidence="25">
    <name type="scientific">Ignisphaera aggregans</name>
    <dbReference type="NCBI Taxonomy" id="334771"/>
    <lineage>
        <taxon>Archaea</taxon>
        <taxon>Thermoproteota</taxon>
        <taxon>Thermoprotei</taxon>
        <taxon>Desulfurococcales</taxon>
        <taxon>Desulfurococcaceae</taxon>
        <taxon>Ignisphaera</taxon>
    </lineage>
</organism>
<dbReference type="GO" id="GO:0008902">
    <property type="term" value="F:hydroxymethylpyrimidine kinase activity"/>
    <property type="evidence" value="ECO:0007669"/>
    <property type="project" value="UniProtKB-EC"/>
</dbReference>
<gene>
    <name evidence="24" type="ORF">ENT99_07960</name>
    <name evidence="25" type="ORF">ENU64_01515</name>
</gene>
<dbReference type="GO" id="GO:0008972">
    <property type="term" value="F:phosphomethylpyrimidine kinase activity"/>
    <property type="evidence" value="ECO:0007669"/>
    <property type="project" value="UniProtKB-EC"/>
</dbReference>
<dbReference type="SUPFAM" id="SSF53639">
    <property type="entry name" value="AraD/HMP-PK domain-like"/>
    <property type="match status" value="1"/>
</dbReference>
<comment type="function">
    <text evidence="3">Catalyzes the phosphorylation of hydroxymethylpyrimidine phosphate (HMP-P) to HMP-PP, and of HMP to HMP-P.</text>
</comment>
<keyword evidence="13" id="KW-0511">Multifunctional enzyme</keyword>
<dbReference type="PANTHER" id="PTHR20858:SF17">
    <property type="entry name" value="HYDROXYMETHYLPYRIMIDINE_PHOSPHOMETHYLPYRIMIDINE KINASE THI20-RELATED"/>
    <property type="match status" value="1"/>
</dbReference>
<evidence type="ECO:0000256" key="5">
    <source>
        <dbReference type="ARBA" id="ARBA00012135"/>
    </source>
</evidence>
<dbReference type="InterPro" id="IPR004399">
    <property type="entry name" value="HMP/HMP-P_kinase_dom"/>
</dbReference>
<evidence type="ECO:0000256" key="6">
    <source>
        <dbReference type="ARBA" id="ARBA00012830"/>
    </source>
</evidence>
<dbReference type="Pfam" id="PF10120">
    <property type="entry name" value="ThiN"/>
    <property type="match status" value="1"/>
</dbReference>
<keyword evidence="9" id="KW-0547">Nucleotide-binding</keyword>
<evidence type="ECO:0000256" key="10">
    <source>
        <dbReference type="ARBA" id="ARBA00022777"/>
    </source>
</evidence>
<dbReference type="EC" id="2.5.1.3" evidence="6"/>
<dbReference type="InterPro" id="IPR019293">
    <property type="entry name" value="ThiN"/>
</dbReference>
<dbReference type="EC" id="2.7.4.7" evidence="7"/>
<dbReference type="GO" id="GO:0004789">
    <property type="term" value="F:thiamine-phosphate diphosphorylase activity"/>
    <property type="evidence" value="ECO:0007669"/>
    <property type="project" value="UniProtKB-EC"/>
</dbReference>
<reference evidence="25" key="1">
    <citation type="journal article" date="2020" name="mSystems">
        <title>Genome- and Community-Level Interaction Insights into Carbon Utilization and Element Cycling Functions of Hydrothermarchaeota in Hydrothermal Sediment.</title>
        <authorList>
            <person name="Zhou Z."/>
            <person name="Liu Y."/>
            <person name="Xu W."/>
            <person name="Pan J."/>
            <person name="Luo Z.H."/>
            <person name="Li M."/>
        </authorList>
    </citation>
    <scope>NUCLEOTIDE SEQUENCE [LARGE SCALE GENOMIC DNA]</scope>
    <source>
        <strain evidence="24">SpSt-629</strain>
        <strain evidence="25">SpSt-688</strain>
    </source>
</reference>
<evidence type="ECO:0000313" key="25">
    <source>
        <dbReference type="EMBL" id="HGT98093.1"/>
    </source>
</evidence>
<dbReference type="FunFam" id="3.40.1190.20:FF:000003">
    <property type="entry name" value="Phosphomethylpyrimidine kinase ThiD"/>
    <property type="match status" value="1"/>
</dbReference>
<proteinExistence type="inferred from homology"/>
<dbReference type="CDD" id="cd01169">
    <property type="entry name" value="HMPP_kinase"/>
    <property type="match status" value="1"/>
</dbReference>
<feature type="domain" description="Pyridoxamine kinase/Phosphomethylpyrimidine kinase" evidence="22">
    <location>
        <begin position="11"/>
        <end position="255"/>
    </location>
</feature>
<evidence type="ECO:0000256" key="13">
    <source>
        <dbReference type="ARBA" id="ARBA00023268"/>
    </source>
</evidence>
<evidence type="ECO:0000256" key="2">
    <source>
        <dbReference type="ARBA" id="ARBA00000565"/>
    </source>
</evidence>
<evidence type="ECO:0000256" key="15">
    <source>
        <dbReference type="ARBA" id="ARBA00047851"/>
    </source>
</evidence>
<evidence type="ECO:0000259" key="22">
    <source>
        <dbReference type="Pfam" id="PF08543"/>
    </source>
</evidence>
<evidence type="ECO:0000256" key="18">
    <source>
        <dbReference type="ARBA" id="ARBA00060674"/>
    </source>
</evidence>
<evidence type="ECO:0000256" key="12">
    <source>
        <dbReference type="ARBA" id="ARBA00022977"/>
    </source>
</evidence>
<dbReference type="GO" id="GO:0005829">
    <property type="term" value="C:cytosol"/>
    <property type="evidence" value="ECO:0007669"/>
    <property type="project" value="TreeGrafter"/>
</dbReference>
<dbReference type="InterPro" id="IPR036409">
    <property type="entry name" value="Aldolase_II/adducin_N_sf"/>
</dbReference>
<evidence type="ECO:0000256" key="1">
    <source>
        <dbReference type="ARBA" id="ARBA00000151"/>
    </source>
</evidence>
<evidence type="ECO:0000256" key="14">
    <source>
        <dbReference type="ARBA" id="ARBA00047334"/>
    </source>
</evidence>
<dbReference type="Gene3D" id="3.40.225.10">
    <property type="entry name" value="Class II aldolase/adducin N-terminal domain"/>
    <property type="match status" value="1"/>
</dbReference>
<comment type="caution">
    <text evidence="25">The sequence shown here is derived from an EMBL/GenBank/DDBJ whole genome shotgun (WGS) entry which is preliminary data.</text>
</comment>
<comment type="catalytic activity">
    <reaction evidence="14">
        <text>4-methyl-5-(2-phosphooxyethyl)-thiazole + 4-amino-2-methyl-5-(diphosphooxymethyl)pyrimidine + H(+) = thiamine phosphate + diphosphate</text>
        <dbReference type="Rhea" id="RHEA:22328"/>
        <dbReference type="ChEBI" id="CHEBI:15378"/>
        <dbReference type="ChEBI" id="CHEBI:33019"/>
        <dbReference type="ChEBI" id="CHEBI:37575"/>
        <dbReference type="ChEBI" id="CHEBI:57841"/>
        <dbReference type="ChEBI" id="CHEBI:58296"/>
        <dbReference type="EC" id="2.5.1.3"/>
    </reaction>
</comment>
<evidence type="ECO:0000256" key="21">
    <source>
        <dbReference type="ARBA" id="ARBA00067160"/>
    </source>
</evidence>
<evidence type="ECO:0000256" key="19">
    <source>
        <dbReference type="ARBA" id="ARBA00060834"/>
    </source>
</evidence>
<comment type="catalytic activity">
    <reaction evidence="2">
        <text>4-amino-2-methyl-5-(phosphooxymethyl)pyrimidine + ATP = 4-amino-2-methyl-5-(diphosphooxymethyl)pyrimidine + ADP</text>
        <dbReference type="Rhea" id="RHEA:19893"/>
        <dbReference type="ChEBI" id="CHEBI:30616"/>
        <dbReference type="ChEBI" id="CHEBI:57841"/>
        <dbReference type="ChEBI" id="CHEBI:58354"/>
        <dbReference type="ChEBI" id="CHEBI:456216"/>
        <dbReference type="EC" id="2.7.4.7"/>
    </reaction>
</comment>
<comment type="pathway">
    <text evidence="4">Cofactor biosynthesis; thiamine diphosphate biosynthesis; thiamine phosphate from 4-amino-2-methyl-5-diphosphomethylpyrimidine and 4-methyl-5-(2-phosphoethyl)-thiazole: step 1/1.</text>
</comment>
<comment type="catalytic activity">
    <reaction evidence="16">
        <text>2-[(2R,5Z)-2-carboxy-4-methylthiazol-5(2H)-ylidene]ethyl phosphate + 4-amino-2-methyl-5-(diphosphooxymethyl)pyrimidine + 2 H(+) = thiamine phosphate + CO2 + diphosphate</text>
        <dbReference type="Rhea" id="RHEA:47844"/>
        <dbReference type="ChEBI" id="CHEBI:15378"/>
        <dbReference type="ChEBI" id="CHEBI:16526"/>
        <dbReference type="ChEBI" id="CHEBI:33019"/>
        <dbReference type="ChEBI" id="CHEBI:37575"/>
        <dbReference type="ChEBI" id="CHEBI:57841"/>
        <dbReference type="ChEBI" id="CHEBI:62899"/>
        <dbReference type="EC" id="2.5.1.3"/>
    </reaction>
</comment>
<evidence type="ECO:0000259" key="23">
    <source>
        <dbReference type="Pfam" id="PF10120"/>
    </source>
</evidence>
<dbReference type="GO" id="GO:0009228">
    <property type="term" value="P:thiamine biosynthetic process"/>
    <property type="evidence" value="ECO:0007669"/>
    <property type="project" value="UniProtKB-KW"/>
</dbReference>
<dbReference type="PANTHER" id="PTHR20858">
    <property type="entry name" value="PHOSPHOMETHYLPYRIMIDINE KINASE"/>
    <property type="match status" value="1"/>
</dbReference>
<evidence type="ECO:0000256" key="4">
    <source>
        <dbReference type="ARBA" id="ARBA00005165"/>
    </source>
</evidence>
<dbReference type="EMBL" id="DTDH01000046">
    <property type="protein sequence ID" value="HGT98093.1"/>
    <property type="molecule type" value="Genomic_DNA"/>
</dbReference>
<dbReference type="SUPFAM" id="SSF53613">
    <property type="entry name" value="Ribokinase-like"/>
    <property type="match status" value="1"/>
</dbReference>
<comment type="catalytic activity">
    <reaction evidence="15">
        <text>2-(2-carboxy-4-methylthiazol-5-yl)ethyl phosphate + 4-amino-2-methyl-5-(diphosphooxymethyl)pyrimidine + 2 H(+) = thiamine phosphate + CO2 + diphosphate</text>
        <dbReference type="Rhea" id="RHEA:47848"/>
        <dbReference type="ChEBI" id="CHEBI:15378"/>
        <dbReference type="ChEBI" id="CHEBI:16526"/>
        <dbReference type="ChEBI" id="CHEBI:33019"/>
        <dbReference type="ChEBI" id="CHEBI:37575"/>
        <dbReference type="ChEBI" id="CHEBI:57841"/>
        <dbReference type="ChEBI" id="CHEBI:62890"/>
        <dbReference type="EC" id="2.5.1.3"/>
    </reaction>
</comment>
<evidence type="ECO:0000256" key="8">
    <source>
        <dbReference type="ARBA" id="ARBA00022679"/>
    </source>
</evidence>
<keyword evidence="10 25" id="KW-0418">Kinase</keyword>
<keyword evidence="11" id="KW-0067">ATP-binding</keyword>
<dbReference type="GO" id="GO:0005524">
    <property type="term" value="F:ATP binding"/>
    <property type="evidence" value="ECO:0007669"/>
    <property type="project" value="UniProtKB-KW"/>
</dbReference>
<dbReference type="Pfam" id="PF08543">
    <property type="entry name" value="Phos_pyr_kin"/>
    <property type="match status" value="1"/>
</dbReference>
<comment type="similarity">
    <text evidence="19">In the C-terminal section; belongs to the ThiN family.</text>
</comment>
<comment type="similarity">
    <text evidence="20">In the N-terminal section; belongs to the ThiD family.</text>
</comment>
<evidence type="ECO:0000256" key="20">
    <source>
        <dbReference type="ARBA" id="ARBA00060992"/>
    </source>
</evidence>
<dbReference type="InterPro" id="IPR029056">
    <property type="entry name" value="Ribokinase-like"/>
</dbReference>
<dbReference type="InterPro" id="IPR013749">
    <property type="entry name" value="PM/HMP-P_kinase-1"/>
</dbReference>
<evidence type="ECO:0000256" key="17">
    <source>
        <dbReference type="ARBA" id="ARBA00059241"/>
    </source>
</evidence>
<dbReference type="NCBIfam" id="NF006346">
    <property type="entry name" value="PRK08573.1"/>
    <property type="match status" value="1"/>
</dbReference>
<evidence type="ECO:0000256" key="9">
    <source>
        <dbReference type="ARBA" id="ARBA00022741"/>
    </source>
</evidence>
<comment type="catalytic activity">
    <reaction evidence="1">
        <text>4-amino-5-hydroxymethyl-2-methylpyrimidine + ATP = 4-amino-2-methyl-5-(phosphooxymethyl)pyrimidine + ADP + H(+)</text>
        <dbReference type="Rhea" id="RHEA:23096"/>
        <dbReference type="ChEBI" id="CHEBI:15378"/>
        <dbReference type="ChEBI" id="CHEBI:16892"/>
        <dbReference type="ChEBI" id="CHEBI:30616"/>
        <dbReference type="ChEBI" id="CHEBI:58354"/>
        <dbReference type="ChEBI" id="CHEBI:456216"/>
        <dbReference type="EC" id="2.7.1.49"/>
    </reaction>
</comment>
<dbReference type="NCBIfam" id="TIGR00097">
    <property type="entry name" value="HMP-P_kinase"/>
    <property type="match status" value="1"/>
</dbReference>
<dbReference type="EMBL" id="DTAU01000148">
    <property type="protein sequence ID" value="HFQ79610.1"/>
    <property type="molecule type" value="Genomic_DNA"/>
</dbReference>
<dbReference type="Gene3D" id="3.40.1190.20">
    <property type="match status" value="1"/>
</dbReference>
<protein>
    <recommendedName>
        <fullName evidence="21">Bifunctional thiamine biosynthesis protein ThiDN</fullName>
        <ecNumber evidence="6">2.5.1.3</ecNumber>
        <ecNumber evidence="5">2.7.1.49</ecNumber>
        <ecNumber evidence="7">2.7.4.7</ecNumber>
    </recommendedName>
</protein>
<dbReference type="EC" id="2.7.1.49" evidence="5"/>
<evidence type="ECO:0000256" key="16">
    <source>
        <dbReference type="ARBA" id="ARBA00047883"/>
    </source>
</evidence>
<keyword evidence="8" id="KW-0808">Transferase</keyword>
<comment type="pathway">
    <text evidence="18">Cofactor biosynthesis; thiamine diphosphate biosynthesis; 4-amino-2-methyl-5-diphosphomethylpyrimidine from 5-amino-1-(5-phospho-D-ribosyl)imidazole.</text>
</comment>
<name>A0A7J3MX16_9CREN</name>
<evidence type="ECO:0000256" key="3">
    <source>
        <dbReference type="ARBA" id="ARBA00003848"/>
    </source>
</evidence>
<accession>A0A7J3MX16</accession>
<evidence type="ECO:0000256" key="7">
    <source>
        <dbReference type="ARBA" id="ARBA00012963"/>
    </source>
</evidence>
<evidence type="ECO:0000256" key="11">
    <source>
        <dbReference type="ARBA" id="ARBA00022840"/>
    </source>
</evidence>
<feature type="domain" description="Thiamine-phosphate synthase ThiN" evidence="23">
    <location>
        <begin position="272"/>
        <end position="444"/>
    </location>
</feature>
<keyword evidence="12" id="KW-0784">Thiamine biosynthesis</keyword>
<evidence type="ECO:0000313" key="24">
    <source>
        <dbReference type="EMBL" id="HFQ79610.1"/>
    </source>
</evidence>
<dbReference type="FunFam" id="3.40.225.10:FF:000015">
    <property type="entry name" value="Phosphomethylpyrimidine kinase (Hmp-phosphate kinase)"/>
    <property type="match status" value="1"/>
</dbReference>
<comment type="function">
    <text evidence="17">Condenses 4-methyl-5-(beta-hydroxyethyl)thiazole monophosphate (THZ-P) and 4-amino-5-hydroxymethyl pyrimidine pyrophosphate (HMP-PP) to form thiamine monophosphate (TMP).</text>
</comment>
<dbReference type="AlphaFoldDB" id="A0A7J3MX16"/>